<evidence type="ECO:0000259" key="4">
    <source>
        <dbReference type="Pfam" id="PF10223"/>
    </source>
</evidence>
<reference evidence="5 6" key="1">
    <citation type="submission" date="2024-08" db="EMBL/GenBank/DDBJ databases">
        <authorList>
            <person name="Cucini C."/>
            <person name="Frati F."/>
        </authorList>
    </citation>
    <scope>NUCLEOTIDE SEQUENCE [LARGE SCALE GENOMIC DNA]</scope>
</reference>
<comment type="similarity">
    <text evidence="1">Belongs to the menorin family.</text>
</comment>
<feature type="signal peptide" evidence="3">
    <location>
        <begin position="1"/>
        <end position="21"/>
    </location>
</feature>
<evidence type="ECO:0000313" key="5">
    <source>
        <dbReference type="EMBL" id="CAL8080322.1"/>
    </source>
</evidence>
<protein>
    <recommendedName>
        <fullName evidence="4">Menorin-like domain-containing protein</fullName>
    </recommendedName>
</protein>
<evidence type="ECO:0000313" key="6">
    <source>
        <dbReference type="Proteomes" id="UP001642540"/>
    </source>
</evidence>
<gene>
    <name evidence="5" type="ORF">ODALV1_LOCUS4613</name>
</gene>
<sequence>MEKLSFTKLIFIVSLAMASSALDYFPEGYFNSSDLTKITWAHAVNTKQLLETNLKDSSIQMLEADLVIGTLTNSNETTVIMAHPPANTSDLSFEMFLNQTMEHNRNLTVENRKGIKLDFKEFPAAEASLAILASFNGTDSEGLRFPIWINADILAGPVNGSTDVKVNGTRLIQLQQEHLPQSTLSLGWTTRFGRQSSGEVITNGSYTREQVDEMANVIKAAFTTDSEKSNAQVTFPLRAGIALNSVENINYLLDQAGINFSSPSVTLWEGGDDPILDRPLLDQFVEAINRNRVFLDLPRSLGNDTSASFPLNPNFFLVFSLVLVLLMMLFR</sequence>
<name>A0ABP1PYL5_9HEXA</name>
<keyword evidence="2" id="KW-1133">Transmembrane helix</keyword>
<keyword evidence="2" id="KW-0812">Transmembrane</keyword>
<comment type="caution">
    <text evidence="5">The sequence shown here is derived from an EMBL/GenBank/DDBJ whole genome shotgun (WGS) entry which is preliminary data.</text>
</comment>
<keyword evidence="2" id="KW-0472">Membrane</keyword>
<accession>A0ABP1PYL5</accession>
<organism evidence="5 6">
    <name type="scientific">Orchesella dallaii</name>
    <dbReference type="NCBI Taxonomy" id="48710"/>
    <lineage>
        <taxon>Eukaryota</taxon>
        <taxon>Metazoa</taxon>
        <taxon>Ecdysozoa</taxon>
        <taxon>Arthropoda</taxon>
        <taxon>Hexapoda</taxon>
        <taxon>Collembola</taxon>
        <taxon>Entomobryomorpha</taxon>
        <taxon>Entomobryoidea</taxon>
        <taxon>Orchesellidae</taxon>
        <taxon>Orchesellinae</taxon>
        <taxon>Orchesella</taxon>
    </lineage>
</organism>
<proteinExistence type="inferred from homology"/>
<feature type="domain" description="Menorin-like" evidence="4">
    <location>
        <begin position="34"/>
        <end position="301"/>
    </location>
</feature>
<keyword evidence="6" id="KW-1185">Reference proteome</keyword>
<evidence type="ECO:0000256" key="2">
    <source>
        <dbReference type="SAM" id="Phobius"/>
    </source>
</evidence>
<feature type="transmembrane region" description="Helical" evidence="2">
    <location>
        <begin position="311"/>
        <end position="330"/>
    </location>
</feature>
<dbReference type="Proteomes" id="UP001642540">
    <property type="component" value="Unassembled WGS sequence"/>
</dbReference>
<evidence type="ECO:0000256" key="1">
    <source>
        <dbReference type="ARBA" id="ARBA00044953"/>
    </source>
</evidence>
<dbReference type="PANTHER" id="PTHR21184:SF6">
    <property type="entry name" value="CONSERVED PLASMA MEMBRANE PROTEIN"/>
    <property type="match status" value="1"/>
</dbReference>
<dbReference type="PANTHER" id="PTHR21184">
    <property type="entry name" value="MENORIN (DENDRITIC BRANCHING PROTEIN)"/>
    <property type="match status" value="1"/>
</dbReference>
<dbReference type="Pfam" id="PF10223">
    <property type="entry name" value="Menorin_N"/>
    <property type="match status" value="1"/>
</dbReference>
<dbReference type="InterPro" id="IPR019356">
    <property type="entry name" value="Menorin_dom"/>
</dbReference>
<feature type="chain" id="PRO_5047439543" description="Menorin-like domain-containing protein" evidence="3">
    <location>
        <begin position="22"/>
        <end position="331"/>
    </location>
</feature>
<evidence type="ECO:0000256" key="3">
    <source>
        <dbReference type="SAM" id="SignalP"/>
    </source>
</evidence>
<keyword evidence="3" id="KW-0732">Signal</keyword>
<dbReference type="EMBL" id="CAXLJM020000014">
    <property type="protein sequence ID" value="CAL8080322.1"/>
    <property type="molecule type" value="Genomic_DNA"/>
</dbReference>